<dbReference type="Proteomes" id="UP000217889">
    <property type="component" value="Chromosome"/>
</dbReference>
<sequence>MRRDGAVERGINKINISSDIKSSYHQSYREVLADAKLREPDVIQPVAVPAMKETAAHKIDLLQARGKASLY</sequence>
<dbReference type="InterPro" id="IPR000771">
    <property type="entry name" value="FBA_II"/>
</dbReference>
<gene>
    <name evidence="2" type="ORF">CFK41_14420</name>
</gene>
<comment type="cofactor">
    <cofactor evidence="1">
        <name>Zn(2+)</name>
        <dbReference type="ChEBI" id="CHEBI:29105"/>
    </cofactor>
</comment>
<proteinExistence type="predicted"/>
<dbReference type="KEGG" id="bgg:CFK41_14420"/>
<dbReference type="EMBL" id="CP023564">
    <property type="protein sequence ID" value="ATG55836.1"/>
    <property type="molecule type" value="Genomic_DNA"/>
</dbReference>
<dbReference type="RefSeq" id="WP_096800296.1">
    <property type="nucleotide sequence ID" value="NZ_CP023564.1"/>
</dbReference>
<evidence type="ECO:0000313" key="2">
    <source>
        <dbReference type="EMBL" id="ATG55836.1"/>
    </source>
</evidence>
<dbReference type="GO" id="GO:0005975">
    <property type="term" value="P:carbohydrate metabolic process"/>
    <property type="evidence" value="ECO:0007669"/>
    <property type="project" value="InterPro"/>
</dbReference>
<dbReference type="GO" id="GO:0016832">
    <property type="term" value="F:aldehyde-lyase activity"/>
    <property type="evidence" value="ECO:0007669"/>
    <property type="project" value="InterPro"/>
</dbReference>
<dbReference type="SUPFAM" id="SSF51569">
    <property type="entry name" value="Aldolase"/>
    <property type="match status" value="1"/>
</dbReference>
<dbReference type="GO" id="GO:0008270">
    <property type="term" value="F:zinc ion binding"/>
    <property type="evidence" value="ECO:0007669"/>
    <property type="project" value="InterPro"/>
</dbReference>
<name>A0A291H0F3_9MICO</name>
<keyword evidence="3" id="KW-1185">Reference proteome</keyword>
<accession>A0A291H0F3</accession>
<dbReference type="Pfam" id="PF01116">
    <property type="entry name" value="F_bP_aldolase"/>
    <property type="match status" value="1"/>
</dbReference>
<evidence type="ECO:0000256" key="1">
    <source>
        <dbReference type="ARBA" id="ARBA00001947"/>
    </source>
</evidence>
<protein>
    <submittedName>
        <fullName evidence="2">Uncharacterized protein</fullName>
    </submittedName>
</protein>
<dbReference type="Gene3D" id="3.20.20.70">
    <property type="entry name" value="Aldolase class I"/>
    <property type="match status" value="1"/>
</dbReference>
<reference evidence="2 3" key="1">
    <citation type="journal article" date="2014" name="Int. J. Syst. Evol. Microbiol.">
        <title>Brachybacterium ginsengisoli sp. nov., isolated from soil of a ginseng field.</title>
        <authorList>
            <person name="Hoang V.A."/>
            <person name="Kim Y.J."/>
            <person name="Nguyen N.L."/>
            <person name="Yang D.C."/>
        </authorList>
    </citation>
    <scope>NUCLEOTIDE SEQUENCE [LARGE SCALE GENOMIC DNA]</scope>
    <source>
        <strain evidence="2 3">DCY80</strain>
    </source>
</reference>
<dbReference type="OrthoDB" id="9803995at2"/>
<dbReference type="AlphaFoldDB" id="A0A291H0F3"/>
<dbReference type="InterPro" id="IPR013785">
    <property type="entry name" value="Aldolase_TIM"/>
</dbReference>
<organism evidence="2 3">
    <name type="scientific">Brachybacterium ginsengisoli</name>
    <dbReference type="NCBI Taxonomy" id="1331682"/>
    <lineage>
        <taxon>Bacteria</taxon>
        <taxon>Bacillati</taxon>
        <taxon>Actinomycetota</taxon>
        <taxon>Actinomycetes</taxon>
        <taxon>Micrococcales</taxon>
        <taxon>Dermabacteraceae</taxon>
        <taxon>Brachybacterium</taxon>
    </lineage>
</organism>
<evidence type="ECO:0000313" key="3">
    <source>
        <dbReference type="Proteomes" id="UP000217889"/>
    </source>
</evidence>